<dbReference type="RefSeq" id="XP_006568626.1">
    <property type="nucleotide sequence ID" value="XM_006568563.3"/>
</dbReference>
<reference evidence="3" key="1">
    <citation type="submission" date="2021-01" db="UniProtKB">
        <authorList>
            <consortium name="EnsemblMetazoa"/>
        </authorList>
    </citation>
    <scope>IDENTIFICATION</scope>
    <source>
        <strain evidence="3">DH4</strain>
    </source>
</reference>
<feature type="domain" description="OCIA" evidence="2">
    <location>
        <begin position="21"/>
        <end position="90"/>
    </location>
</feature>
<dbReference type="KEGG" id="ame:551557"/>
<organism evidence="3">
    <name type="scientific">Apis mellifera</name>
    <name type="common">Honeybee</name>
    <dbReference type="NCBI Taxonomy" id="7460"/>
    <lineage>
        <taxon>Eukaryota</taxon>
        <taxon>Metazoa</taxon>
        <taxon>Ecdysozoa</taxon>
        <taxon>Arthropoda</taxon>
        <taxon>Hexapoda</taxon>
        <taxon>Insecta</taxon>
        <taxon>Pterygota</taxon>
        <taxon>Neoptera</taxon>
        <taxon>Endopterygota</taxon>
        <taxon>Hymenoptera</taxon>
        <taxon>Apocrita</taxon>
        <taxon>Aculeata</taxon>
        <taxon>Apoidea</taxon>
        <taxon>Anthophila</taxon>
        <taxon>Apidae</taxon>
        <taxon>Apis</taxon>
    </lineage>
</organism>
<feature type="compositionally biased region" description="Polar residues" evidence="1">
    <location>
        <begin position="200"/>
        <end position="213"/>
    </location>
</feature>
<dbReference type="InterPro" id="IPR009764">
    <property type="entry name" value="OCIA_dom"/>
</dbReference>
<evidence type="ECO:0000313" key="5">
    <source>
        <dbReference type="RefSeq" id="XP_006568626.1"/>
    </source>
</evidence>
<dbReference type="GeneID" id="551557"/>
<sequence length="233" mass="27207">MFQQKDKSEIELFQEVIPNATPETMMIFQDCMKTEAVFKSALPYSCLSSLLTYFLTPKGSGMGRPILTAFVGMSMYLFGKLTYTPVCYQKAFGALQPLSNLNEKRKQLQNTDDIDTSYQDQEKYSIHFDNVTDEKSVWDNIDTQSESNTNEFYDATDNFQDELKSESQEKQKKRVTYDDLWIQHRKELKNQFDNIEKNKVTQTKSKSLESQQNKHPKESAIPEEEFDEKKTWS</sequence>
<dbReference type="InterPro" id="IPR040187">
    <property type="entry name" value="OCAD1/2"/>
</dbReference>
<reference evidence="4" key="3">
    <citation type="submission" date="2025-05" db="UniProtKB">
        <authorList>
            <consortium name="RefSeq"/>
        </authorList>
    </citation>
    <scope>NUCLEOTIDE SEQUENCE [LARGE SCALE GENOMIC DNA]</scope>
    <source>
        <strain evidence="4">DH4</strain>
    </source>
</reference>
<dbReference type="OMA" id="NEFMEDT"/>
<evidence type="ECO:0000259" key="2">
    <source>
        <dbReference type="Pfam" id="PF07051"/>
    </source>
</evidence>
<feature type="region of interest" description="Disordered" evidence="1">
    <location>
        <begin position="193"/>
        <end position="233"/>
    </location>
</feature>
<evidence type="ECO:0000313" key="3">
    <source>
        <dbReference type="EnsemblMetazoa" id="XP_006568626"/>
    </source>
</evidence>
<reference evidence="5" key="2">
    <citation type="submission" date="2025-04" db="UniProtKB">
        <authorList>
            <consortium name="RefSeq"/>
        </authorList>
    </citation>
    <scope>IDENTIFICATION</scope>
    <source>
        <strain evidence="5">DH4</strain>
        <tissue evidence="5">Whole body</tissue>
    </source>
</reference>
<keyword evidence="4" id="KW-1185">Reference proteome</keyword>
<dbReference type="OrthoDB" id="6513616at2759"/>
<dbReference type="AlphaFoldDB" id="A0A7M7GW51"/>
<evidence type="ECO:0000256" key="1">
    <source>
        <dbReference type="SAM" id="MobiDB-lite"/>
    </source>
</evidence>
<protein>
    <submittedName>
        <fullName evidence="5">Uncharacterized protein LOC551557</fullName>
    </submittedName>
</protein>
<gene>
    <name evidence="3" type="primary">551557</name>
    <name evidence="5" type="synonym">LOC551557</name>
</gene>
<dbReference type="PANTHER" id="PTHR13336:SF3">
    <property type="entry name" value="OCIA DOMAIN-CONTAINING PROTEIN 1"/>
    <property type="match status" value="1"/>
</dbReference>
<dbReference type="Pfam" id="PF07051">
    <property type="entry name" value="OCIA"/>
    <property type="match status" value="1"/>
</dbReference>
<dbReference type="EnsemblMetazoa" id="XM_006568563">
    <property type="protein sequence ID" value="XP_006568626"/>
    <property type="gene ID" value="LOC551557"/>
</dbReference>
<name>A0A7M7GW51_APIME</name>
<proteinExistence type="predicted"/>
<accession>A0A8B6Z5J8</accession>
<dbReference type="GO" id="GO:0005768">
    <property type="term" value="C:endosome"/>
    <property type="evidence" value="ECO:0007669"/>
    <property type="project" value="TreeGrafter"/>
</dbReference>
<dbReference type="PANTHER" id="PTHR13336">
    <property type="entry name" value="OVARIAN CARCINOMA IMMUNOREACTIVE ANTIGEN"/>
    <property type="match status" value="1"/>
</dbReference>
<dbReference type="Proteomes" id="UP000005203">
    <property type="component" value="Linkage group LG1"/>
</dbReference>
<accession>A0A7M7GW51</accession>
<evidence type="ECO:0000313" key="4">
    <source>
        <dbReference type="Proteomes" id="UP000005203"/>
    </source>
</evidence>